<evidence type="ECO:0000256" key="1">
    <source>
        <dbReference type="SAM" id="MobiDB-lite"/>
    </source>
</evidence>
<protein>
    <submittedName>
        <fullName evidence="2">Uncharacterized protein</fullName>
    </submittedName>
</protein>
<feature type="region of interest" description="Disordered" evidence="1">
    <location>
        <begin position="27"/>
        <end position="52"/>
    </location>
</feature>
<dbReference type="EMBL" id="JABFUD020000002">
    <property type="protein sequence ID" value="KAI5083725.1"/>
    <property type="molecule type" value="Genomic_DNA"/>
</dbReference>
<name>A0A9D4ZSK2_ADICA</name>
<organism evidence="2 3">
    <name type="scientific">Adiantum capillus-veneris</name>
    <name type="common">Maidenhair fern</name>
    <dbReference type="NCBI Taxonomy" id="13818"/>
    <lineage>
        <taxon>Eukaryota</taxon>
        <taxon>Viridiplantae</taxon>
        <taxon>Streptophyta</taxon>
        <taxon>Embryophyta</taxon>
        <taxon>Tracheophyta</taxon>
        <taxon>Polypodiopsida</taxon>
        <taxon>Polypodiidae</taxon>
        <taxon>Polypodiales</taxon>
        <taxon>Pteridineae</taxon>
        <taxon>Pteridaceae</taxon>
        <taxon>Vittarioideae</taxon>
        <taxon>Adiantum</taxon>
    </lineage>
</organism>
<comment type="caution">
    <text evidence="2">The sequence shown here is derived from an EMBL/GenBank/DDBJ whole genome shotgun (WGS) entry which is preliminary data.</text>
</comment>
<dbReference type="AlphaFoldDB" id="A0A9D4ZSK2"/>
<reference evidence="2" key="1">
    <citation type="submission" date="2021-01" db="EMBL/GenBank/DDBJ databases">
        <title>Adiantum capillus-veneris genome.</title>
        <authorList>
            <person name="Fang Y."/>
            <person name="Liao Q."/>
        </authorList>
    </citation>
    <scope>NUCLEOTIDE SEQUENCE</scope>
    <source>
        <strain evidence="2">H3</strain>
        <tissue evidence="2">Leaf</tissue>
    </source>
</reference>
<accession>A0A9D4ZSK2</accession>
<proteinExistence type="predicted"/>
<evidence type="ECO:0000313" key="3">
    <source>
        <dbReference type="Proteomes" id="UP000886520"/>
    </source>
</evidence>
<sequence>MRLGKESHLLSSALMAKVYPADRVSWGPGSSTHKSKEHTSQSKINAGPTGPDSCRKCTWKMDQNTHFQNLPFRDFIFSNFRNLYTNFHHPFPSCSLPQILNLFVAARALPA</sequence>
<evidence type="ECO:0000313" key="2">
    <source>
        <dbReference type="EMBL" id="KAI5083725.1"/>
    </source>
</evidence>
<dbReference type="Proteomes" id="UP000886520">
    <property type="component" value="Chromosome 3"/>
</dbReference>
<gene>
    <name evidence="2" type="ORF">GOP47_0003468</name>
</gene>
<keyword evidence="3" id="KW-1185">Reference proteome</keyword>